<feature type="domain" description="HD" evidence="1">
    <location>
        <begin position="20"/>
        <end position="95"/>
    </location>
</feature>
<dbReference type="SUPFAM" id="SSF109604">
    <property type="entry name" value="HD-domain/PDEase-like"/>
    <property type="match status" value="1"/>
</dbReference>
<protein>
    <recommendedName>
        <fullName evidence="1">HD domain-containing protein</fullName>
    </recommendedName>
</protein>
<dbReference type="InterPro" id="IPR006674">
    <property type="entry name" value="HD_domain"/>
</dbReference>
<organism evidence="2">
    <name type="scientific">marine metagenome</name>
    <dbReference type="NCBI Taxonomy" id="408172"/>
    <lineage>
        <taxon>unclassified sequences</taxon>
        <taxon>metagenomes</taxon>
        <taxon>ecological metagenomes</taxon>
    </lineage>
</organism>
<dbReference type="Gene3D" id="1.10.3210.10">
    <property type="entry name" value="Hypothetical protein af1432"/>
    <property type="match status" value="1"/>
</dbReference>
<dbReference type="NCBIfam" id="TIGR00277">
    <property type="entry name" value="HDIG"/>
    <property type="match status" value="1"/>
</dbReference>
<reference evidence="2" key="1">
    <citation type="submission" date="2018-05" db="EMBL/GenBank/DDBJ databases">
        <authorList>
            <person name="Lanie J.A."/>
            <person name="Ng W.-L."/>
            <person name="Kazmierczak K.M."/>
            <person name="Andrzejewski T.M."/>
            <person name="Davidsen T.M."/>
            <person name="Wayne K.J."/>
            <person name="Tettelin H."/>
            <person name="Glass J.I."/>
            <person name="Rusch D."/>
            <person name="Podicherti R."/>
            <person name="Tsui H.-C.T."/>
            <person name="Winkler M.E."/>
        </authorList>
    </citation>
    <scope>NUCLEOTIDE SEQUENCE</scope>
</reference>
<dbReference type="AlphaFoldDB" id="A0A381W5D4"/>
<dbReference type="PANTHER" id="PTHR38659:SF2">
    <property type="entry name" value="HDIG DOMAIN PROTEIN"/>
    <property type="match status" value="1"/>
</dbReference>
<sequence>MNRDEAWALLNEYTKSESLLKHALAVEAAMRHYAAKRGENAEQWGVTGLLHDFDYERWPDIPDHTQEGAKILRERGVDEETVGAILSHAEWNQGDYPLDRPVRKTLFAVDELCGFIVAVAYVRPEKLGGMTPKSVRKKMKAKGFAAGVKREDIVRGAELMEAELNDHIAEVIAALQGTSSALGLD</sequence>
<dbReference type="InterPro" id="IPR006675">
    <property type="entry name" value="HDIG_dom"/>
</dbReference>
<dbReference type="CDD" id="cd00077">
    <property type="entry name" value="HDc"/>
    <property type="match status" value="1"/>
</dbReference>
<evidence type="ECO:0000259" key="1">
    <source>
        <dbReference type="Pfam" id="PF01966"/>
    </source>
</evidence>
<proteinExistence type="predicted"/>
<name>A0A381W5D4_9ZZZZ</name>
<dbReference type="Pfam" id="PF01966">
    <property type="entry name" value="HD"/>
    <property type="match status" value="1"/>
</dbReference>
<dbReference type="PANTHER" id="PTHR38659">
    <property type="entry name" value="METAL-DEPENDENT PHOSPHOHYDROLASE"/>
    <property type="match status" value="1"/>
</dbReference>
<evidence type="ECO:0000313" key="2">
    <source>
        <dbReference type="EMBL" id="SVA47521.1"/>
    </source>
</evidence>
<dbReference type="InterPro" id="IPR003607">
    <property type="entry name" value="HD/PDEase_dom"/>
</dbReference>
<accession>A0A381W5D4</accession>
<dbReference type="EMBL" id="UINC01010706">
    <property type="protein sequence ID" value="SVA47521.1"/>
    <property type="molecule type" value="Genomic_DNA"/>
</dbReference>
<gene>
    <name evidence="2" type="ORF">METZ01_LOCUS100375</name>
</gene>